<evidence type="ECO:0000313" key="4">
    <source>
        <dbReference type="Proteomes" id="UP001338125"/>
    </source>
</evidence>
<feature type="compositionally biased region" description="Basic and acidic residues" evidence="1">
    <location>
        <begin position="234"/>
        <end position="246"/>
    </location>
</feature>
<dbReference type="EMBL" id="JAVFKD010000004">
    <property type="protein sequence ID" value="KAK5995279.1"/>
    <property type="molecule type" value="Genomic_DNA"/>
</dbReference>
<keyword evidence="4" id="KW-1185">Reference proteome</keyword>
<feature type="chain" id="PRO_5046302803" evidence="2">
    <location>
        <begin position="18"/>
        <end position="302"/>
    </location>
</feature>
<name>A0ABR0ST38_9HYPO</name>
<proteinExistence type="predicted"/>
<feature type="region of interest" description="Disordered" evidence="1">
    <location>
        <begin position="232"/>
        <end position="262"/>
    </location>
</feature>
<reference evidence="3 4" key="1">
    <citation type="submission" date="2024-01" db="EMBL/GenBank/DDBJ databases">
        <title>Complete genome of Cladobotryum mycophilum ATHUM6906.</title>
        <authorList>
            <person name="Christinaki A.C."/>
            <person name="Myridakis A.I."/>
            <person name="Kouvelis V.N."/>
        </authorList>
    </citation>
    <scope>NUCLEOTIDE SEQUENCE [LARGE SCALE GENOMIC DNA]</scope>
    <source>
        <strain evidence="3 4">ATHUM6906</strain>
    </source>
</reference>
<organism evidence="3 4">
    <name type="scientific">Cladobotryum mycophilum</name>
    <dbReference type="NCBI Taxonomy" id="491253"/>
    <lineage>
        <taxon>Eukaryota</taxon>
        <taxon>Fungi</taxon>
        <taxon>Dikarya</taxon>
        <taxon>Ascomycota</taxon>
        <taxon>Pezizomycotina</taxon>
        <taxon>Sordariomycetes</taxon>
        <taxon>Hypocreomycetidae</taxon>
        <taxon>Hypocreales</taxon>
        <taxon>Hypocreaceae</taxon>
        <taxon>Cladobotryum</taxon>
    </lineage>
</organism>
<evidence type="ECO:0000256" key="2">
    <source>
        <dbReference type="SAM" id="SignalP"/>
    </source>
</evidence>
<evidence type="ECO:0000313" key="3">
    <source>
        <dbReference type="EMBL" id="KAK5995279.1"/>
    </source>
</evidence>
<feature type="signal peptide" evidence="2">
    <location>
        <begin position="1"/>
        <end position="17"/>
    </location>
</feature>
<protein>
    <submittedName>
        <fullName evidence="3">Uncharacterized protein</fullName>
    </submittedName>
</protein>
<keyword evidence="2" id="KW-0732">Signal</keyword>
<feature type="compositionally biased region" description="Acidic residues" evidence="1">
    <location>
        <begin position="247"/>
        <end position="262"/>
    </location>
</feature>
<evidence type="ECO:0000256" key="1">
    <source>
        <dbReference type="SAM" id="MobiDB-lite"/>
    </source>
</evidence>
<comment type="caution">
    <text evidence="3">The sequence shown here is derived from an EMBL/GenBank/DDBJ whole genome shotgun (WGS) entry which is preliminary data.</text>
</comment>
<sequence>MKSGAKWVSTTLLPVSAASLGRLVGDISNPEADYEDTFRSSERPDGPQLVSTGIQAEAFQHDATIAKSWGLSLALTAVLGSTLSIEKSSVAKIDAQLVTTRKLSNSTPYFDRACQLGAVRDLLERRWRDRRKVFMVTGVMTLTNAHVTLRQGNKATVRPSIMLPDFVPMLGGVISLGLEVTHDEDHATNTLSFPGENIFAIQYRQVGFSWFRRPSQKTPSLKEGAEWKAYLGSRGEESDAECSRDDGIEDPGYETDEDEDEDADFVTLRAQVGGDIEPDDLGDLINHEGFGLDDGGEIWHIS</sequence>
<gene>
    <name evidence="3" type="ORF">PT974_03679</name>
</gene>
<accession>A0ABR0ST38</accession>
<dbReference type="Proteomes" id="UP001338125">
    <property type="component" value="Unassembled WGS sequence"/>
</dbReference>